<dbReference type="RefSeq" id="WP_172504868.1">
    <property type="nucleotide sequence ID" value="NZ_OENE01000004.1"/>
</dbReference>
<sequence length="75" mass="8629">MEKIKKKWIAAVTVALVVLFFVGNKKYEDYQQRKQFLQITVALQLVSENLNKGNTALARLNTYDKTVQKVINSVK</sequence>
<dbReference type="Proteomes" id="UP000490060">
    <property type="component" value="Unassembled WGS sequence"/>
</dbReference>
<evidence type="ECO:0000313" key="1">
    <source>
        <dbReference type="EMBL" id="SOS58377.1"/>
    </source>
</evidence>
<evidence type="ECO:0000313" key="2">
    <source>
        <dbReference type="Proteomes" id="UP000490060"/>
    </source>
</evidence>
<accession>A0A2I2LDL6</accession>
<name>A0A2I2LDL6_9FLAO</name>
<protein>
    <submittedName>
        <fullName evidence="1">Uncharacterized protein</fullName>
    </submittedName>
</protein>
<organism evidence="1 2">
    <name type="scientific">Tenacibaculum finnmarkense genomovar ulcerans</name>
    <dbReference type="NCBI Taxonomy" id="2781388"/>
    <lineage>
        <taxon>Bacteria</taxon>
        <taxon>Pseudomonadati</taxon>
        <taxon>Bacteroidota</taxon>
        <taxon>Flavobacteriia</taxon>
        <taxon>Flavobacteriales</taxon>
        <taxon>Flavobacteriaceae</taxon>
        <taxon>Tenacibaculum</taxon>
        <taxon>Tenacibaculum finnmarkense</taxon>
    </lineage>
</organism>
<reference evidence="1 2" key="1">
    <citation type="submission" date="2017-11" db="EMBL/GenBank/DDBJ databases">
        <authorList>
            <person name="Duchaud E."/>
        </authorList>
    </citation>
    <scope>NUCLEOTIDE SEQUENCE [LARGE SCALE GENOMIC DNA]</scope>
    <source>
        <strain evidence="1 2">TNO010</strain>
    </source>
</reference>
<dbReference type="EMBL" id="OENE01000004">
    <property type="protein sequence ID" value="SOS58377.1"/>
    <property type="molecule type" value="Genomic_DNA"/>
</dbReference>
<gene>
    <name evidence="1" type="ORF">TNO010_120183</name>
</gene>
<proteinExistence type="predicted"/>
<dbReference type="AlphaFoldDB" id="A0A2I2LDL6"/>